<dbReference type="GO" id="GO:0008270">
    <property type="term" value="F:zinc ion binding"/>
    <property type="evidence" value="ECO:0007669"/>
    <property type="project" value="UniProtKB-UniRule"/>
</dbReference>
<dbReference type="EMBL" id="CP137641">
    <property type="protein sequence ID" value="WOX55710.1"/>
    <property type="molecule type" value="Genomic_DNA"/>
</dbReference>
<dbReference type="InterPro" id="IPR032466">
    <property type="entry name" value="Metal_Hydrolase"/>
</dbReference>
<feature type="domain" description="Amidohydrolase-related" evidence="5">
    <location>
        <begin position="51"/>
        <end position="357"/>
    </location>
</feature>
<keyword evidence="7" id="KW-1185">Reference proteome</keyword>
<comment type="pathway">
    <text evidence="4">Pyrimidine metabolism; UMP biosynthesis via de novo pathway; (S)-dihydroorotate from bicarbonate: step 3/3.</text>
</comment>
<keyword evidence="1 4" id="KW-0479">Metal-binding</keyword>
<feature type="binding site" evidence="4">
    <location>
        <position position="60"/>
    </location>
    <ligand>
        <name>Zn(2+)</name>
        <dbReference type="ChEBI" id="CHEBI:29105"/>
        <label>1</label>
    </ligand>
</feature>
<dbReference type="NCBIfam" id="TIGR00857">
    <property type="entry name" value="pyrC_multi"/>
    <property type="match status" value="1"/>
</dbReference>
<feature type="binding site" evidence="4">
    <location>
        <position position="143"/>
    </location>
    <ligand>
        <name>Zn(2+)</name>
        <dbReference type="ChEBI" id="CHEBI:29105"/>
        <label>1</label>
    </ligand>
</feature>
<dbReference type="Proteomes" id="UP001626603">
    <property type="component" value="Chromosome"/>
</dbReference>
<dbReference type="InterPro" id="IPR006680">
    <property type="entry name" value="Amidohydro-rel"/>
</dbReference>
<evidence type="ECO:0000313" key="7">
    <source>
        <dbReference type="Proteomes" id="UP001626603"/>
    </source>
</evidence>
<dbReference type="Gene3D" id="3.20.20.140">
    <property type="entry name" value="Metal-dependent hydrolases"/>
    <property type="match status" value="1"/>
</dbReference>
<evidence type="ECO:0000256" key="4">
    <source>
        <dbReference type="HAMAP-Rule" id="MF_00220"/>
    </source>
</evidence>
<sequence length="422" mass="45203">MLPVTADLVLRNVALPTGRRADVVIAGGIVRHIGAPVRADETLDCSRYTCLPGAVDMHVHMRGGAQAEKEDWRTGTMSAVAGGVTVVVDQPNTVPPLTTPALLRARIYEAEEQAVCGFAVNASVVPGADLAGMRDAGAMAFGETFAAPSSYGEGLDPETLRGLFSCIHALGGLATIHAEEVRGPAPATLADHDRTRSGAGEARAVRGVSDLAPEGLRLHFCHLSTAASIGAARGTVEVTPHHLFLSYEMFEDDDTRARVNPPLRDEETRRGLWSRWDAIDVVASDHAPHTLREKALPFEIAPSGIPGVETMVPLLMAAVREGRITLASVIEKTSWRPAAILGIPRAGFEPGDRADYAFYPDEITRIDASCLHAKCGWSPFEGFAAVFPEEVIVRGTRAYAQGDFRETHPAWYPGQGYLSSKN</sequence>
<dbReference type="PANTHER" id="PTHR43668">
    <property type="entry name" value="ALLANTOINASE"/>
    <property type="match status" value="1"/>
</dbReference>
<dbReference type="HAMAP" id="MF_00220_A">
    <property type="entry name" value="PyrC_classI_A"/>
    <property type="match status" value="1"/>
</dbReference>
<proteinExistence type="inferred from homology"/>
<feature type="binding site" evidence="4">
    <location>
        <position position="285"/>
    </location>
    <ligand>
        <name>Zn(2+)</name>
        <dbReference type="ChEBI" id="CHEBI:29105"/>
        <label>1</label>
    </ligand>
</feature>
<dbReference type="EC" id="3.5.2.3" evidence="4"/>
<feature type="binding site" evidence="4">
    <location>
        <begin position="60"/>
        <end position="62"/>
    </location>
    <ligand>
        <name>substrate</name>
    </ligand>
</feature>
<comment type="similarity">
    <text evidence="4">Belongs to the metallo-dependent hydrolases superfamily. DHOase family. Class I DHOase subfamily.</text>
</comment>
<evidence type="ECO:0000256" key="3">
    <source>
        <dbReference type="ARBA" id="ARBA00022975"/>
    </source>
</evidence>
<name>A0ABD8A9A6_9EURY</name>
<protein>
    <recommendedName>
        <fullName evidence="4">Dihydroorotase</fullName>
        <shortName evidence="4">DHOase</shortName>
        <ecNumber evidence="4">3.5.2.3</ecNumber>
    </recommendedName>
</protein>
<feature type="binding site" evidence="4">
    <location>
        <position position="143"/>
    </location>
    <ligand>
        <name>Zn(2+)</name>
        <dbReference type="ChEBI" id="CHEBI:29105"/>
        <label>2</label>
    </ligand>
</feature>
<evidence type="ECO:0000256" key="2">
    <source>
        <dbReference type="ARBA" id="ARBA00022801"/>
    </source>
</evidence>
<dbReference type="PANTHER" id="PTHR43668:SF2">
    <property type="entry name" value="ALLANTOINASE"/>
    <property type="match status" value="1"/>
</dbReference>
<comment type="catalytic activity">
    <reaction evidence="4">
        <text>(S)-dihydroorotate + H2O = N-carbamoyl-L-aspartate + H(+)</text>
        <dbReference type="Rhea" id="RHEA:24296"/>
        <dbReference type="ChEBI" id="CHEBI:15377"/>
        <dbReference type="ChEBI" id="CHEBI:15378"/>
        <dbReference type="ChEBI" id="CHEBI:30864"/>
        <dbReference type="ChEBI" id="CHEBI:32814"/>
        <dbReference type="EC" id="3.5.2.3"/>
    </reaction>
</comment>
<dbReference type="AlphaFoldDB" id="A0ABD8A9A6"/>
<comment type="function">
    <text evidence="4">Catalyzes the reversible cyclization of carbamoyl aspartate to dihydroorotate.</text>
</comment>
<feature type="binding site" evidence="4">
    <location>
        <position position="289"/>
    </location>
    <ligand>
        <name>substrate</name>
    </ligand>
</feature>
<evidence type="ECO:0000259" key="5">
    <source>
        <dbReference type="Pfam" id="PF01979"/>
    </source>
</evidence>
<feature type="binding site" evidence="4">
    <location>
        <position position="177"/>
    </location>
    <ligand>
        <name>Zn(2+)</name>
        <dbReference type="ChEBI" id="CHEBI:29105"/>
        <label>2</label>
    </ligand>
</feature>
<keyword evidence="4" id="KW-0862">Zinc</keyword>
<dbReference type="SUPFAM" id="SSF51556">
    <property type="entry name" value="Metallo-dependent hydrolases"/>
    <property type="match status" value="1"/>
</dbReference>
<evidence type="ECO:0000256" key="1">
    <source>
        <dbReference type="ARBA" id="ARBA00022723"/>
    </source>
</evidence>
<feature type="binding site" evidence="4">
    <location>
        <position position="58"/>
    </location>
    <ligand>
        <name>Zn(2+)</name>
        <dbReference type="ChEBI" id="CHEBI:29105"/>
        <label>1</label>
    </ligand>
</feature>
<reference evidence="6 7" key="1">
    <citation type="submission" date="2023-10" db="EMBL/GenBank/DDBJ databases">
        <title>The complete genome sequence of Methanoculleus palmolei DSM 4273.</title>
        <authorList>
            <person name="Lai S.-J."/>
            <person name="You Y.-T."/>
            <person name="Chen S.-C."/>
        </authorList>
    </citation>
    <scope>NUCLEOTIDE SEQUENCE [LARGE SCALE GENOMIC DNA]</scope>
    <source>
        <strain evidence="6 7">DSM 4273</strain>
    </source>
</reference>
<dbReference type="Pfam" id="PF01979">
    <property type="entry name" value="Amidohydro_1"/>
    <property type="match status" value="1"/>
</dbReference>
<keyword evidence="2 4" id="KW-0378">Hydrolase</keyword>
<keyword evidence="3 4" id="KW-0665">Pyrimidine biosynthesis</keyword>
<dbReference type="PROSITE" id="PS00483">
    <property type="entry name" value="DIHYDROOROTASE_2"/>
    <property type="match status" value="1"/>
</dbReference>
<comment type="cofactor">
    <cofactor evidence="4">
        <name>Zn(2+)</name>
        <dbReference type="ChEBI" id="CHEBI:29105"/>
    </cofactor>
    <text evidence="4">Binds 2 Zn(2+) ions per subunit.</text>
</comment>
<accession>A0ABD8A9A6</accession>
<comment type="caution">
    <text evidence="4">Lacks conserved residue(s) required for the propagation of feature annotation.</text>
</comment>
<evidence type="ECO:0000313" key="6">
    <source>
        <dbReference type="EMBL" id="WOX55710.1"/>
    </source>
</evidence>
<organism evidence="6 7">
    <name type="scientific">Methanoculleus palmolei</name>
    <dbReference type="NCBI Taxonomy" id="72612"/>
    <lineage>
        <taxon>Archaea</taxon>
        <taxon>Methanobacteriati</taxon>
        <taxon>Methanobacteriota</taxon>
        <taxon>Stenosarchaea group</taxon>
        <taxon>Methanomicrobia</taxon>
        <taxon>Methanomicrobiales</taxon>
        <taxon>Methanomicrobiaceae</taxon>
        <taxon>Methanoculleus</taxon>
    </lineage>
</organism>
<dbReference type="SUPFAM" id="SSF51338">
    <property type="entry name" value="Composite domain of metallo-dependent hydrolases"/>
    <property type="match status" value="1"/>
</dbReference>
<dbReference type="GO" id="GO:0004151">
    <property type="term" value="F:dihydroorotase activity"/>
    <property type="evidence" value="ECO:0007669"/>
    <property type="project" value="UniProtKB-UniRule"/>
</dbReference>
<dbReference type="InterPro" id="IPR011059">
    <property type="entry name" value="Metal-dep_hydrolase_composite"/>
</dbReference>
<dbReference type="InterPro" id="IPR050138">
    <property type="entry name" value="DHOase/Allantoinase_Hydrolase"/>
</dbReference>
<dbReference type="InterPro" id="IPR004722">
    <property type="entry name" value="DHOase"/>
</dbReference>
<feature type="binding site" evidence="4">
    <location>
        <position position="222"/>
    </location>
    <ligand>
        <name>Zn(2+)</name>
        <dbReference type="ChEBI" id="CHEBI:29105"/>
        <label>2</label>
    </ligand>
</feature>
<gene>
    <name evidence="4 6" type="primary">pyrC</name>
    <name evidence="6" type="ORF">R6Y95_09595</name>
</gene>
<dbReference type="InterPro" id="IPR002195">
    <property type="entry name" value="Dihydroorotase_CS"/>
</dbReference>
<feature type="active site" evidence="4">
    <location>
        <position position="285"/>
    </location>
</feature>
<dbReference type="GO" id="GO:0044205">
    <property type="term" value="P:'de novo' UMP biosynthetic process"/>
    <property type="evidence" value="ECO:0007669"/>
    <property type="project" value="UniProtKB-UniRule"/>
</dbReference>
<feature type="binding site" evidence="4">
    <location>
        <position position="92"/>
    </location>
    <ligand>
        <name>substrate</name>
    </ligand>
</feature>